<evidence type="ECO:0000259" key="2">
    <source>
        <dbReference type="SMART" id="SM00867"/>
    </source>
</evidence>
<reference evidence="3 4" key="1">
    <citation type="submission" date="2019-05" db="EMBL/GenBank/DDBJ databases">
        <title>Dyadobacter AR-3-8 sp. nov., isolated from arctic soil.</title>
        <authorList>
            <person name="Chaudhary D.K."/>
        </authorList>
    </citation>
    <scope>NUCLEOTIDE SEQUENCE [LARGE SCALE GENOMIC DNA]</scope>
    <source>
        <strain evidence="3 4">AR-3-8</strain>
    </source>
</reference>
<dbReference type="InterPro" id="IPR007372">
    <property type="entry name" value="Lipid/polyisoprenoid-bd_YceI"/>
</dbReference>
<feature type="domain" description="Lipid/polyisoprenoid-binding YceI-like" evidence="2">
    <location>
        <begin position="33"/>
        <end position="205"/>
    </location>
</feature>
<accession>A0A4U6CXD3</accession>
<dbReference type="SUPFAM" id="SSF101874">
    <property type="entry name" value="YceI-like"/>
    <property type="match status" value="1"/>
</dbReference>
<dbReference type="InterPro" id="IPR036761">
    <property type="entry name" value="TTHA0802/YceI-like_sf"/>
</dbReference>
<sequence>MNSLKSFAASVAVSLFALTAVSAADGNKTKATNLKVDVSKSEVIWTGKKVTGEHTGKISLKEGTVIMDGAKLAGGKFTADLTSITNTDLTDKEYNGKLIGHLKSDDFFGVEKHPTATFVSTKAVSKGAGVYDVTGNLTIKGITKPVTFPVTVKASATGADITGKLVIDRSKFDIKYNSKSFFDAAALGDKLVNDDFTLDIKLVAVK</sequence>
<protein>
    <submittedName>
        <fullName evidence="3">YceI family protein</fullName>
    </submittedName>
</protein>
<dbReference type="PANTHER" id="PTHR34406">
    <property type="entry name" value="PROTEIN YCEI"/>
    <property type="match status" value="1"/>
</dbReference>
<dbReference type="Proteomes" id="UP000304900">
    <property type="component" value="Unassembled WGS sequence"/>
</dbReference>
<dbReference type="PANTHER" id="PTHR34406:SF1">
    <property type="entry name" value="PROTEIN YCEI"/>
    <property type="match status" value="1"/>
</dbReference>
<dbReference type="EMBL" id="SZVO01000015">
    <property type="protein sequence ID" value="TKT88475.1"/>
    <property type="molecule type" value="Genomic_DNA"/>
</dbReference>
<name>A0A4U6CXD3_9BACT</name>
<feature type="chain" id="PRO_5020997788" evidence="1">
    <location>
        <begin position="24"/>
        <end position="206"/>
    </location>
</feature>
<dbReference type="Pfam" id="PF04264">
    <property type="entry name" value="YceI"/>
    <property type="match status" value="1"/>
</dbReference>
<dbReference type="OrthoDB" id="951410at2"/>
<dbReference type="SMART" id="SM00867">
    <property type="entry name" value="YceI"/>
    <property type="match status" value="1"/>
</dbReference>
<feature type="signal peptide" evidence="1">
    <location>
        <begin position="1"/>
        <end position="23"/>
    </location>
</feature>
<gene>
    <name evidence="3" type="ORF">FDK13_26325</name>
</gene>
<proteinExistence type="predicted"/>
<comment type="caution">
    <text evidence="3">The sequence shown here is derived from an EMBL/GenBank/DDBJ whole genome shotgun (WGS) entry which is preliminary data.</text>
</comment>
<evidence type="ECO:0000313" key="4">
    <source>
        <dbReference type="Proteomes" id="UP000304900"/>
    </source>
</evidence>
<keyword evidence="4" id="KW-1185">Reference proteome</keyword>
<dbReference type="Gene3D" id="2.40.128.110">
    <property type="entry name" value="Lipid/polyisoprenoid-binding, YceI-like"/>
    <property type="match status" value="1"/>
</dbReference>
<keyword evidence="1" id="KW-0732">Signal</keyword>
<evidence type="ECO:0000256" key="1">
    <source>
        <dbReference type="SAM" id="SignalP"/>
    </source>
</evidence>
<organism evidence="3 4">
    <name type="scientific">Dyadobacter frigoris</name>
    <dbReference type="NCBI Taxonomy" id="2576211"/>
    <lineage>
        <taxon>Bacteria</taxon>
        <taxon>Pseudomonadati</taxon>
        <taxon>Bacteroidota</taxon>
        <taxon>Cytophagia</taxon>
        <taxon>Cytophagales</taxon>
        <taxon>Spirosomataceae</taxon>
        <taxon>Dyadobacter</taxon>
    </lineage>
</organism>
<evidence type="ECO:0000313" key="3">
    <source>
        <dbReference type="EMBL" id="TKT88475.1"/>
    </source>
</evidence>
<dbReference type="RefSeq" id="WP_137343012.1">
    <property type="nucleotide sequence ID" value="NZ_BSQH01000011.1"/>
</dbReference>
<dbReference type="AlphaFoldDB" id="A0A4U6CXD3"/>